<gene>
    <name evidence="1" type="ORF">L596_030933</name>
</gene>
<sequence>MDQDRVAEGDRDALLKLVEKLTKEPRNCYYDWWDHLNTSFYGWEPIFDVLRDNYDFTEGEMLDHSVEECEIKIKIDEVEWKILIQMSCEEFRYISVNCKLYVESDEEPL</sequence>
<protein>
    <submittedName>
        <fullName evidence="1">Uncharacterized protein</fullName>
    </submittedName>
</protein>
<proteinExistence type="predicted"/>
<dbReference type="EMBL" id="AZBU02000008">
    <property type="protein sequence ID" value="TKR68687.1"/>
    <property type="molecule type" value="Genomic_DNA"/>
</dbReference>
<reference evidence="1 2" key="2">
    <citation type="journal article" date="2019" name="G3 (Bethesda)">
        <title>Hybrid Assembly of the Genome of the Entomopathogenic Nematode Steinernema carpocapsae Identifies the X-Chromosome.</title>
        <authorList>
            <person name="Serra L."/>
            <person name="Macchietto M."/>
            <person name="Macias-Munoz A."/>
            <person name="McGill C.J."/>
            <person name="Rodriguez I.M."/>
            <person name="Rodriguez B."/>
            <person name="Murad R."/>
            <person name="Mortazavi A."/>
        </authorList>
    </citation>
    <scope>NUCLEOTIDE SEQUENCE [LARGE SCALE GENOMIC DNA]</scope>
    <source>
        <strain evidence="1 2">ALL</strain>
    </source>
</reference>
<keyword evidence="2" id="KW-1185">Reference proteome</keyword>
<dbReference type="Proteomes" id="UP000298663">
    <property type="component" value="Unassembled WGS sequence"/>
</dbReference>
<dbReference type="AlphaFoldDB" id="A0A4U5MHC5"/>
<organism evidence="1 2">
    <name type="scientific">Steinernema carpocapsae</name>
    <name type="common">Entomopathogenic nematode</name>
    <dbReference type="NCBI Taxonomy" id="34508"/>
    <lineage>
        <taxon>Eukaryota</taxon>
        <taxon>Metazoa</taxon>
        <taxon>Ecdysozoa</taxon>
        <taxon>Nematoda</taxon>
        <taxon>Chromadorea</taxon>
        <taxon>Rhabditida</taxon>
        <taxon>Tylenchina</taxon>
        <taxon>Panagrolaimomorpha</taxon>
        <taxon>Strongyloidoidea</taxon>
        <taxon>Steinernematidae</taxon>
        <taxon>Steinernema</taxon>
    </lineage>
</organism>
<evidence type="ECO:0000313" key="2">
    <source>
        <dbReference type="Proteomes" id="UP000298663"/>
    </source>
</evidence>
<name>A0A4U5MHC5_STECR</name>
<reference evidence="1 2" key="1">
    <citation type="journal article" date="2015" name="Genome Biol.">
        <title>Comparative genomics of Steinernema reveals deeply conserved gene regulatory networks.</title>
        <authorList>
            <person name="Dillman A.R."/>
            <person name="Macchietto M."/>
            <person name="Porter C.F."/>
            <person name="Rogers A."/>
            <person name="Williams B."/>
            <person name="Antoshechkin I."/>
            <person name="Lee M.M."/>
            <person name="Goodwin Z."/>
            <person name="Lu X."/>
            <person name="Lewis E.E."/>
            <person name="Goodrich-Blair H."/>
            <person name="Stock S.P."/>
            <person name="Adams B.J."/>
            <person name="Sternberg P.W."/>
            <person name="Mortazavi A."/>
        </authorList>
    </citation>
    <scope>NUCLEOTIDE SEQUENCE [LARGE SCALE GENOMIC DNA]</scope>
    <source>
        <strain evidence="1 2">ALL</strain>
    </source>
</reference>
<accession>A0A4U5MHC5</accession>
<comment type="caution">
    <text evidence="1">The sequence shown here is derived from an EMBL/GenBank/DDBJ whole genome shotgun (WGS) entry which is preliminary data.</text>
</comment>
<evidence type="ECO:0000313" key="1">
    <source>
        <dbReference type="EMBL" id="TKR68687.1"/>
    </source>
</evidence>